<proteinExistence type="predicted"/>
<keyword evidence="1" id="KW-0479">Metal-binding</keyword>
<evidence type="ECO:0000313" key="6">
    <source>
        <dbReference type="EMBL" id="EIJ65432.1"/>
    </source>
</evidence>
<comment type="caution">
    <text evidence="6">The sequence shown here is derived from an EMBL/GenBank/DDBJ whole genome shotgun (WGS) entry which is preliminary data.</text>
</comment>
<feature type="compositionally biased region" description="Basic and acidic residues" evidence="3">
    <location>
        <begin position="459"/>
        <end position="468"/>
    </location>
</feature>
<dbReference type="RefSeq" id="WP_008300538.1">
    <property type="nucleotide sequence ID" value="NZ_AEXL02000121.1"/>
</dbReference>
<organism evidence="6 7">
    <name type="scientific">Candidatus Nitrosopumilus salarius BD31</name>
    <dbReference type="NCBI Taxonomy" id="859350"/>
    <lineage>
        <taxon>Archaea</taxon>
        <taxon>Nitrososphaerota</taxon>
        <taxon>Nitrososphaeria</taxon>
        <taxon>Nitrosopumilales</taxon>
        <taxon>Nitrosopumilaceae</taxon>
        <taxon>Nitrosopumilus</taxon>
    </lineage>
</organism>
<dbReference type="Pfam" id="PF00264">
    <property type="entry name" value="Tyrosinase"/>
    <property type="match status" value="1"/>
</dbReference>
<dbReference type="PROSITE" id="PS00498">
    <property type="entry name" value="TYROSINASE_2"/>
    <property type="match status" value="1"/>
</dbReference>
<evidence type="ECO:0000256" key="2">
    <source>
        <dbReference type="ARBA" id="ARBA00023008"/>
    </source>
</evidence>
<accession>I3D139</accession>
<dbReference type="SMR" id="I3D139"/>
<feature type="domain" description="Tyrosinase copper-binding" evidence="5">
    <location>
        <begin position="220"/>
        <end position="231"/>
    </location>
</feature>
<keyword evidence="7" id="KW-1185">Reference proteome</keyword>
<evidence type="ECO:0000256" key="3">
    <source>
        <dbReference type="SAM" id="MobiDB-lite"/>
    </source>
</evidence>
<dbReference type="EMBL" id="AEXL02000121">
    <property type="protein sequence ID" value="EIJ65432.1"/>
    <property type="molecule type" value="Genomic_DNA"/>
</dbReference>
<keyword evidence="2" id="KW-0186">Copper</keyword>
<dbReference type="Proteomes" id="UP000003423">
    <property type="component" value="Unassembled WGS sequence"/>
</dbReference>
<dbReference type="PROSITE" id="PS00497">
    <property type="entry name" value="TYROSINASE_1"/>
    <property type="match status" value="1"/>
</dbReference>
<dbReference type="GO" id="GO:0046872">
    <property type="term" value="F:metal ion binding"/>
    <property type="evidence" value="ECO:0007669"/>
    <property type="project" value="UniProtKB-KW"/>
</dbReference>
<evidence type="ECO:0000259" key="4">
    <source>
        <dbReference type="PROSITE" id="PS00497"/>
    </source>
</evidence>
<dbReference type="OrthoDB" id="12361at2157"/>
<evidence type="ECO:0000256" key="1">
    <source>
        <dbReference type="ARBA" id="ARBA00022723"/>
    </source>
</evidence>
<gene>
    <name evidence="6" type="ORF">BD31_I1655</name>
</gene>
<protein>
    <submittedName>
        <fullName evidence="6">Common central domain of tyrosinase</fullName>
    </submittedName>
</protein>
<dbReference type="GO" id="GO:0016491">
    <property type="term" value="F:oxidoreductase activity"/>
    <property type="evidence" value="ECO:0007669"/>
    <property type="project" value="InterPro"/>
</dbReference>
<name>I3D139_9ARCH</name>
<dbReference type="AlphaFoldDB" id="I3D139"/>
<feature type="region of interest" description="Disordered" evidence="3">
    <location>
        <begin position="501"/>
        <end position="545"/>
    </location>
</feature>
<dbReference type="InterPro" id="IPR050316">
    <property type="entry name" value="Tyrosinase/Hemocyanin"/>
</dbReference>
<dbReference type="InterPro" id="IPR002227">
    <property type="entry name" value="Tyrosinase_Cu-bd"/>
</dbReference>
<dbReference type="PANTHER" id="PTHR11474">
    <property type="entry name" value="TYROSINASE FAMILY MEMBER"/>
    <property type="match status" value="1"/>
</dbReference>
<reference evidence="6 7" key="1">
    <citation type="journal article" date="2012" name="J. Bacteriol.">
        <title>Genome sequence of "Candidatus Nitrosopumilus salaria" BD31, an ammonia-oxidizing archaeon from the San Francisco Bay estuary.</title>
        <authorList>
            <person name="Mosier A.C."/>
            <person name="Allen E.E."/>
            <person name="Kim M."/>
            <person name="Ferriera S."/>
            <person name="Francis C.A."/>
        </authorList>
    </citation>
    <scope>NUCLEOTIDE SEQUENCE [LARGE SCALE GENOMIC DNA]</scope>
    <source>
        <strain evidence="6 7">BD31</strain>
    </source>
</reference>
<dbReference type="PRINTS" id="PR00092">
    <property type="entry name" value="TYROSINASE"/>
</dbReference>
<feature type="region of interest" description="Disordered" evidence="3">
    <location>
        <begin position="449"/>
        <end position="469"/>
    </location>
</feature>
<dbReference type="InterPro" id="IPR008922">
    <property type="entry name" value="Di-copper_centre_dom_sf"/>
</dbReference>
<dbReference type="SUPFAM" id="SSF48056">
    <property type="entry name" value="Di-copper centre-containing domain"/>
    <property type="match status" value="1"/>
</dbReference>
<sequence length="545" mass="61820">MVRKNASSLNPIERENFCKAVLTLKNTKIPGHALNRYDEFVAIHFGVTSRERANLPIGDGAHGNSGFLPWHREFLCRFEHALKSVDPTVSLPYWDWSSGDTSDTIDIFNDDFMGPAGTVNSGYFSGTGNSFNSNRPWIVHPSLDQTSPGQPPLGSTLIRNSNLLSASTLNYLMDLGEMARDSLNESTYNAFRSTLEHPPHNHVHGVTVQGHMGWMTSPNDPIFFLHHANVDRLWAEWQRTHPGSSNYTPNATEPYGVHLNDPMWPWQGADTTVTTRTHTDSNASLNTLLPSFSTADLVTPNDVLDHIQRCGPYDTDPISKPKEFEKIPKEIIKEIIKDKEKEFGDKNPKEIIKEIIKDKEKEFGDKNPKEIIKEIIKDKEKEFGDKNPKEIKEIIKDKEKEFGDKNPKEIKEIIKDKEKEFGDKNPKEIIETGDIKIENNKDVVEILSTPSTTVSSPKHPKEQSKETLEITNTLFDPLSKINHRLDMLENEIKGTAFIKSTERPNITKRAISKNTSTKKTTRKKTKNTKNTMPKKSNTSKRKRIS</sequence>
<feature type="domain" description="Tyrosinase copper-binding" evidence="4">
    <location>
        <begin position="62"/>
        <end position="79"/>
    </location>
</feature>
<evidence type="ECO:0000313" key="7">
    <source>
        <dbReference type="Proteomes" id="UP000003423"/>
    </source>
</evidence>
<evidence type="ECO:0000259" key="5">
    <source>
        <dbReference type="PROSITE" id="PS00498"/>
    </source>
</evidence>
<dbReference type="PATRIC" id="fig|859350.6.peg.1508"/>
<dbReference type="PANTHER" id="PTHR11474:SF126">
    <property type="entry name" value="TYROSINASE-LIKE PROTEIN TYR-1-RELATED"/>
    <property type="match status" value="1"/>
</dbReference>
<dbReference type="Gene3D" id="1.10.1280.10">
    <property type="entry name" value="Di-copper center containing domain from catechol oxidase"/>
    <property type="match status" value="1"/>
</dbReference>